<dbReference type="InterPro" id="IPR005064">
    <property type="entry name" value="BUG"/>
</dbReference>
<dbReference type="SUPFAM" id="SSF53850">
    <property type="entry name" value="Periplasmic binding protein-like II"/>
    <property type="match status" value="1"/>
</dbReference>
<evidence type="ECO:0000313" key="4">
    <source>
        <dbReference type="Proteomes" id="UP001446337"/>
    </source>
</evidence>
<reference evidence="3 4" key="1">
    <citation type="submission" date="2024-05" db="EMBL/GenBank/DDBJ databases">
        <title>Achromobacter denitrificans. BP1, complete genome.</title>
        <authorList>
            <person name="Zhang B."/>
        </authorList>
    </citation>
    <scope>NUCLEOTIDE SEQUENCE [LARGE SCALE GENOMIC DNA]</scope>
    <source>
        <strain evidence="3 4">BP1</strain>
    </source>
</reference>
<dbReference type="CDD" id="cd07012">
    <property type="entry name" value="PBP2_Bug_TTT"/>
    <property type="match status" value="1"/>
</dbReference>
<organism evidence="3 4">
    <name type="scientific">Achromobacter denitrificans</name>
    <name type="common">Alcaligenes denitrificans</name>
    <dbReference type="NCBI Taxonomy" id="32002"/>
    <lineage>
        <taxon>Bacteria</taxon>
        <taxon>Pseudomonadati</taxon>
        <taxon>Pseudomonadota</taxon>
        <taxon>Betaproteobacteria</taxon>
        <taxon>Burkholderiales</taxon>
        <taxon>Alcaligenaceae</taxon>
        <taxon>Achromobacter</taxon>
    </lineage>
</organism>
<feature type="signal peptide" evidence="2">
    <location>
        <begin position="1"/>
        <end position="25"/>
    </location>
</feature>
<evidence type="ECO:0000256" key="2">
    <source>
        <dbReference type="SAM" id="SignalP"/>
    </source>
</evidence>
<comment type="similarity">
    <text evidence="1">Belongs to the UPF0065 (bug) family.</text>
</comment>
<dbReference type="Proteomes" id="UP001446337">
    <property type="component" value="Chromosome"/>
</dbReference>
<keyword evidence="4" id="KW-1185">Reference proteome</keyword>
<evidence type="ECO:0000256" key="1">
    <source>
        <dbReference type="ARBA" id="ARBA00006987"/>
    </source>
</evidence>
<dbReference type="InterPro" id="IPR042100">
    <property type="entry name" value="Bug_dom1"/>
</dbReference>
<dbReference type="Pfam" id="PF03401">
    <property type="entry name" value="TctC"/>
    <property type="match status" value="1"/>
</dbReference>
<feature type="chain" id="PRO_5045388932" evidence="2">
    <location>
        <begin position="26"/>
        <end position="329"/>
    </location>
</feature>
<dbReference type="RefSeq" id="WP_343499122.1">
    <property type="nucleotide sequence ID" value="NZ_CP154792.1"/>
</dbReference>
<dbReference type="PANTHER" id="PTHR42928">
    <property type="entry name" value="TRICARBOXYLATE-BINDING PROTEIN"/>
    <property type="match status" value="1"/>
</dbReference>
<evidence type="ECO:0000313" key="3">
    <source>
        <dbReference type="EMBL" id="XAN17371.1"/>
    </source>
</evidence>
<gene>
    <name evidence="3" type="ORF">AAIK43_04880</name>
</gene>
<dbReference type="Gene3D" id="3.40.190.150">
    <property type="entry name" value="Bordetella uptake gene, domain 1"/>
    <property type="match status" value="1"/>
</dbReference>
<dbReference type="EMBL" id="CP154792">
    <property type="protein sequence ID" value="XAN17371.1"/>
    <property type="molecule type" value="Genomic_DNA"/>
</dbReference>
<dbReference type="PANTHER" id="PTHR42928:SF5">
    <property type="entry name" value="BLR1237 PROTEIN"/>
    <property type="match status" value="1"/>
</dbReference>
<dbReference type="PIRSF" id="PIRSF017082">
    <property type="entry name" value="YflP"/>
    <property type="match status" value="1"/>
</dbReference>
<keyword evidence="2" id="KW-0732">Signal</keyword>
<name>A0ABZ3G7Y4_ACHDE</name>
<sequence length="329" mass="35057">MMASLTRRQLLLGAAATLATRLAGAQDAKDWPTRPVKVIVPGGAGGVLDTLARQLYARLQETLGQPFVIENRPGANGLIGSAAVKNAAPDGYTILHSTASSMVMAEALNPAIPVKALRDLEPVALSSVGGVLLVAHPSVSARTLPELVELLRGDPDKYPSYGSWGIGSNGHLTMEWIKQRAGLRINHVPYKTTPALLANVVSGELPIGWLDVVSPLGFIAQGKLRGIALTGTVRSPRLPEVEVLSEQGYPFTAAGWQGIFAPKGTPPEIVERLHAAINHEQVQPAFRDALRQANVPPAEAVSRQAFVQTMKDDLATWRKVVVDGNIQPE</sequence>
<protein>
    <submittedName>
        <fullName evidence="3">Tripartite tricarboxylate transporter substrate binding protein</fullName>
    </submittedName>
</protein>
<proteinExistence type="inferred from homology"/>
<dbReference type="Gene3D" id="3.40.190.10">
    <property type="entry name" value="Periplasmic binding protein-like II"/>
    <property type="match status" value="1"/>
</dbReference>
<accession>A0ABZ3G7Y4</accession>